<proteinExistence type="predicted"/>
<dbReference type="AlphaFoldDB" id="A0A0F8Z3U4"/>
<reference evidence="1" key="1">
    <citation type="journal article" date="2015" name="Nature">
        <title>Complex archaea that bridge the gap between prokaryotes and eukaryotes.</title>
        <authorList>
            <person name="Spang A."/>
            <person name="Saw J.H."/>
            <person name="Jorgensen S.L."/>
            <person name="Zaremba-Niedzwiedzka K."/>
            <person name="Martijn J."/>
            <person name="Lind A.E."/>
            <person name="van Eijk R."/>
            <person name="Schleper C."/>
            <person name="Guy L."/>
            <person name="Ettema T.J."/>
        </authorList>
    </citation>
    <scope>NUCLEOTIDE SEQUENCE</scope>
</reference>
<protein>
    <submittedName>
        <fullName evidence="1">Uncharacterized protein</fullName>
    </submittedName>
</protein>
<sequence length="79" mass="8898">MTDKHTPGPWRAEDHGEVQDYRGRMVTIRDRRNIHVATVDGLDASVRGQELANARLIAAAPELLKVLEDVRRIVANQLD</sequence>
<gene>
    <name evidence="1" type="ORF">LCGC14_2743400</name>
</gene>
<organism evidence="1">
    <name type="scientific">marine sediment metagenome</name>
    <dbReference type="NCBI Taxonomy" id="412755"/>
    <lineage>
        <taxon>unclassified sequences</taxon>
        <taxon>metagenomes</taxon>
        <taxon>ecological metagenomes</taxon>
    </lineage>
</organism>
<comment type="caution">
    <text evidence="1">The sequence shown here is derived from an EMBL/GenBank/DDBJ whole genome shotgun (WGS) entry which is preliminary data.</text>
</comment>
<accession>A0A0F8Z3U4</accession>
<dbReference type="EMBL" id="LAZR01049962">
    <property type="protein sequence ID" value="KKK88412.1"/>
    <property type="molecule type" value="Genomic_DNA"/>
</dbReference>
<feature type="non-terminal residue" evidence="1">
    <location>
        <position position="79"/>
    </location>
</feature>
<name>A0A0F8Z3U4_9ZZZZ</name>
<evidence type="ECO:0000313" key="1">
    <source>
        <dbReference type="EMBL" id="KKK88412.1"/>
    </source>
</evidence>